<reference evidence="3" key="1">
    <citation type="submission" date="2023-07" db="EMBL/GenBank/DDBJ databases">
        <authorList>
            <person name="Stuckert A."/>
        </authorList>
    </citation>
    <scope>NUCLEOTIDE SEQUENCE</scope>
</reference>
<keyword evidence="4" id="KW-1185">Reference proteome</keyword>
<dbReference type="SUPFAM" id="SSF48371">
    <property type="entry name" value="ARM repeat"/>
    <property type="match status" value="1"/>
</dbReference>
<gene>
    <name evidence="3" type="ORF">RIMI_LOCUS17666062</name>
</gene>
<protein>
    <recommendedName>
        <fullName evidence="2">Clathrin/coatomer adaptor adaptin-like N-terminal domain-containing protein</fullName>
    </recommendedName>
</protein>
<dbReference type="InterPro" id="IPR011989">
    <property type="entry name" value="ARM-like"/>
</dbReference>
<feature type="domain" description="Clathrin/coatomer adaptor adaptin-like N-terminal" evidence="2">
    <location>
        <begin position="24"/>
        <end position="130"/>
    </location>
</feature>
<dbReference type="PANTHER" id="PTHR10635">
    <property type="entry name" value="COATOMER SUBUNIT BETA"/>
    <property type="match status" value="1"/>
</dbReference>
<dbReference type="Proteomes" id="UP001176940">
    <property type="component" value="Unassembled WGS sequence"/>
</dbReference>
<comment type="subcellular location">
    <subcellularLocation>
        <location evidence="1">Endomembrane system</location>
        <topology evidence="1">Peripheral membrane protein</topology>
    </subcellularLocation>
</comment>
<organism evidence="3 4">
    <name type="scientific">Ranitomeya imitator</name>
    <name type="common">mimic poison frog</name>
    <dbReference type="NCBI Taxonomy" id="111125"/>
    <lineage>
        <taxon>Eukaryota</taxon>
        <taxon>Metazoa</taxon>
        <taxon>Chordata</taxon>
        <taxon>Craniata</taxon>
        <taxon>Vertebrata</taxon>
        <taxon>Euteleostomi</taxon>
        <taxon>Amphibia</taxon>
        <taxon>Batrachia</taxon>
        <taxon>Anura</taxon>
        <taxon>Neobatrachia</taxon>
        <taxon>Hyloidea</taxon>
        <taxon>Dendrobatidae</taxon>
        <taxon>Dendrobatinae</taxon>
        <taxon>Ranitomeya</taxon>
    </lineage>
</organism>
<dbReference type="InterPro" id="IPR002553">
    <property type="entry name" value="Clathrin/coatomer_adapt-like_N"/>
</dbReference>
<dbReference type="PANTHER" id="PTHR10635:SF0">
    <property type="entry name" value="COATOMER SUBUNIT BETA"/>
    <property type="match status" value="1"/>
</dbReference>
<name>A0ABN9M9Q0_9NEOB</name>
<evidence type="ECO:0000259" key="2">
    <source>
        <dbReference type="Pfam" id="PF01602"/>
    </source>
</evidence>
<dbReference type="EMBL" id="CAUEEQ010052064">
    <property type="protein sequence ID" value="CAJ0961231.1"/>
    <property type="molecule type" value="Genomic_DNA"/>
</dbReference>
<dbReference type="Gene3D" id="1.25.10.10">
    <property type="entry name" value="Leucine-rich Repeat Variant"/>
    <property type="match status" value="1"/>
</dbReference>
<evidence type="ECO:0000256" key="1">
    <source>
        <dbReference type="ARBA" id="ARBA00004184"/>
    </source>
</evidence>
<dbReference type="Pfam" id="PF01602">
    <property type="entry name" value="Adaptin_N"/>
    <property type="match status" value="1"/>
</dbReference>
<proteinExistence type="predicted"/>
<sequence length="135" mass="15433">MTAAENVCYTLINIPMDSEPPSEITLKTDLEKGDVKSKTEALKKVIIMILNGEKLPGLLMTIIRFVLPLQDHTIKKLLLVFWEIVPKTTPDGKLLQEMILVCDAYRKDLQHPNEFIRGSTLRFLCKLRRPSSWSP</sequence>
<evidence type="ECO:0000313" key="4">
    <source>
        <dbReference type="Proteomes" id="UP001176940"/>
    </source>
</evidence>
<accession>A0ABN9M9Q0</accession>
<evidence type="ECO:0000313" key="3">
    <source>
        <dbReference type="EMBL" id="CAJ0961231.1"/>
    </source>
</evidence>
<dbReference type="InterPro" id="IPR016024">
    <property type="entry name" value="ARM-type_fold"/>
</dbReference>
<comment type="caution">
    <text evidence="3">The sequence shown here is derived from an EMBL/GenBank/DDBJ whole genome shotgun (WGS) entry which is preliminary data.</text>
</comment>
<dbReference type="InterPro" id="IPR016460">
    <property type="entry name" value="COPB1"/>
</dbReference>